<sequence length="263" mass="29324">MRRLRLSPVHHPGRPDSISSKHICFMRPRQQHLPLLYLGNVAPLTGVRSPCMGSFIGTLPRRRAAFDQLLCAHNAHANGCPSDDVYSCHSVRLGEEHAEHADSPPSERCQGDRSCDLDAGYIGDHTRTLSRRVSSIRILKEQVLGLYLPSACNQELEHTHARPQSHSEFTAHNAPHTGDQAPTNDYFSPVPVEARRRVLSEASVLFLVSFLAGIQGQRSHLLVSISDGDQVAVHPTADPLCIIKFFVVRLWRPRRMGWAECDP</sequence>
<accession>A0AAD7CA24</accession>
<dbReference type="AlphaFoldDB" id="A0AAD7CA24"/>
<keyword evidence="3" id="KW-1185">Reference proteome</keyword>
<comment type="caution">
    <text evidence="2">The sequence shown here is derived from an EMBL/GenBank/DDBJ whole genome shotgun (WGS) entry which is preliminary data.</text>
</comment>
<dbReference type="EMBL" id="JARKIF010000003">
    <property type="protein sequence ID" value="KAJ7643603.1"/>
    <property type="molecule type" value="Genomic_DNA"/>
</dbReference>
<evidence type="ECO:0000313" key="3">
    <source>
        <dbReference type="Proteomes" id="UP001221142"/>
    </source>
</evidence>
<evidence type="ECO:0000256" key="1">
    <source>
        <dbReference type="SAM" id="MobiDB-lite"/>
    </source>
</evidence>
<protein>
    <submittedName>
        <fullName evidence="2">Uncharacterized protein</fullName>
    </submittedName>
</protein>
<organism evidence="2 3">
    <name type="scientific">Roridomyces roridus</name>
    <dbReference type="NCBI Taxonomy" id="1738132"/>
    <lineage>
        <taxon>Eukaryota</taxon>
        <taxon>Fungi</taxon>
        <taxon>Dikarya</taxon>
        <taxon>Basidiomycota</taxon>
        <taxon>Agaricomycotina</taxon>
        <taxon>Agaricomycetes</taxon>
        <taxon>Agaricomycetidae</taxon>
        <taxon>Agaricales</taxon>
        <taxon>Marasmiineae</taxon>
        <taxon>Mycenaceae</taxon>
        <taxon>Roridomyces</taxon>
    </lineage>
</organism>
<proteinExistence type="predicted"/>
<name>A0AAD7CA24_9AGAR</name>
<dbReference type="Proteomes" id="UP001221142">
    <property type="component" value="Unassembled WGS sequence"/>
</dbReference>
<evidence type="ECO:0000313" key="2">
    <source>
        <dbReference type="EMBL" id="KAJ7643603.1"/>
    </source>
</evidence>
<reference evidence="2" key="1">
    <citation type="submission" date="2023-03" db="EMBL/GenBank/DDBJ databases">
        <title>Massive genome expansion in bonnet fungi (Mycena s.s.) driven by repeated elements and novel gene families across ecological guilds.</title>
        <authorList>
            <consortium name="Lawrence Berkeley National Laboratory"/>
            <person name="Harder C.B."/>
            <person name="Miyauchi S."/>
            <person name="Viragh M."/>
            <person name="Kuo A."/>
            <person name="Thoen E."/>
            <person name="Andreopoulos B."/>
            <person name="Lu D."/>
            <person name="Skrede I."/>
            <person name="Drula E."/>
            <person name="Henrissat B."/>
            <person name="Morin E."/>
            <person name="Kohler A."/>
            <person name="Barry K."/>
            <person name="LaButti K."/>
            <person name="Morin E."/>
            <person name="Salamov A."/>
            <person name="Lipzen A."/>
            <person name="Mereny Z."/>
            <person name="Hegedus B."/>
            <person name="Baldrian P."/>
            <person name="Stursova M."/>
            <person name="Weitz H."/>
            <person name="Taylor A."/>
            <person name="Grigoriev I.V."/>
            <person name="Nagy L.G."/>
            <person name="Martin F."/>
            <person name="Kauserud H."/>
        </authorList>
    </citation>
    <scope>NUCLEOTIDE SEQUENCE</scope>
    <source>
        <strain evidence="2">9284</strain>
    </source>
</reference>
<feature type="region of interest" description="Disordered" evidence="1">
    <location>
        <begin position="157"/>
        <end position="183"/>
    </location>
</feature>
<gene>
    <name evidence="2" type="ORF">FB45DRAFT_999006</name>
</gene>